<dbReference type="RefSeq" id="WP_377498279.1">
    <property type="nucleotide sequence ID" value="NZ_JBHMDO010000034.1"/>
</dbReference>
<protein>
    <submittedName>
        <fullName evidence="1">PspA/IM30 family protein</fullName>
    </submittedName>
</protein>
<evidence type="ECO:0000313" key="2">
    <source>
        <dbReference type="Proteomes" id="UP001589747"/>
    </source>
</evidence>
<name>A0ABV5KWW0_9BACL</name>
<accession>A0ABV5KWW0</accession>
<evidence type="ECO:0000313" key="1">
    <source>
        <dbReference type="EMBL" id="MFB9328713.1"/>
    </source>
</evidence>
<keyword evidence="2" id="KW-1185">Reference proteome</keyword>
<reference evidence="1 2" key="1">
    <citation type="submission" date="2024-09" db="EMBL/GenBank/DDBJ databases">
        <authorList>
            <person name="Sun Q."/>
            <person name="Mori K."/>
        </authorList>
    </citation>
    <scope>NUCLEOTIDE SEQUENCE [LARGE SCALE GENOMIC DNA]</scope>
    <source>
        <strain evidence="1 2">TISTR 2452</strain>
    </source>
</reference>
<dbReference type="EMBL" id="JBHMDO010000034">
    <property type="protein sequence ID" value="MFB9328713.1"/>
    <property type="molecule type" value="Genomic_DNA"/>
</dbReference>
<dbReference type="Proteomes" id="UP001589747">
    <property type="component" value="Unassembled WGS sequence"/>
</dbReference>
<comment type="caution">
    <text evidence="1">The sequence shown here is derived from an EMBL/GenBank/DDBJ whole genome shotgun (WGS) entry which is preliminary data.</text>
</comment>
<proteinExistence type="predicted"/>
<sequence>MKLALQEKLMQEKKLAAYQVQFETIQEQTKTLTEKIDQLLVQSEEYNHRRLLLTSRVNVAISLKDMNQTVITVQTANIAKGFARAEEQAFLIEAELEASTYFASTSKRSAPQFIDPNLSSEIDNALDELKAAGSEGSAIDAHLEGIP</sequence>
<gene>
    <name evidence="1" type="ORF">ACFFSY_22490</name>
</gene>
<organism evidence="1 2">
    <name type="scientific">Paenibacillus aurantiacus</name>
    <dbReference type="NCBI Taxonomy" id="1936118"/>
    <lineage>
        <taxon>Bacteria</taxon>
        <taxon>Bacillati</taxon>
        <taxon>Bacillota</taxon>
        <taxon>Bacilli</taxon>
        <taxon>Bacillales</taxon>
        <taxon>Paenibacillaceae</taxon>
        <taxon>Paenibacillus</taxon>
    </lineage>
</organism>